<keyword evidence="4" id="KW-1185">Reference proteome</keyword>
<keyword evidence="1" id="KW-1133">Transmembrane helix</keyword>
<organism evidence="3 4">
    <name type="scientific">Methyloprofundus sedimenti</name>
    <dbReference type="NCBI Taxonomy" id="1420851"/>
    <lineage>
        <taxon>Bacteria</taxon>
        <taxon>Pseudomonadati</taxon>
        <taxon>Pseudomonadota</taxon>
        <taxon>Gammaproteobacteria</taxon>
        <taxon>Methylococcales</taxon>
        <taxon>Methylococcaceae</taxon>
        <taxon>Methyloprofundus</taxon>
    </lineage>
</organism>
<dbReference type="Proteomes" id="UP000191980">
    <property type="component" value="Unassembled WGS sequence"/>
</dbReference>
<dbReference type="RefSeq" id="WP_080521708.1">
    <property type="nucleotide sequence ID" value="NZ_LPUF01000001.1"/>
</dbReference>
<gene>
    <name evidence="3" type="ORF">AU255_04130</name>
</gene>
<sequence length="1174" mass="129551">MIKHIQWGFVRVLFWTILIFAISISGLRYALSELDFFKTDIEALLSKHLGAPVTIANIQGVLNGLKPELSLQNIAVHSEQNNATPVHLQEIHLGFSMLAAIQQSFLEAIQISIIGADLSVTRMESGAINIKGLPNTDDNKQPTWLMRGKQYKLINSEILWHDEKRNAAPVQFKQINITLNNDAGQHKIFISTDLPESLGKSLHMVIDFSGDFFVPESINARLFVQGLGIHFDKFITGDLPFDFAFTQGSGNFSIWSKWQAAQMTQMRGSINLVHAEIKDNNNAQFPIDLLDLNFILQKHQQQWRLGIKDSVLKSKNINLALAQLALAIEFNTEDDVTHLAINSPLLPLEPISKIILLNKLLPDNLLQQLKTIALEGEVKDLLLISNPSQETFAVNAQLSGIKTRPMENIPGINNLEAYIKGSEQQGLIQISSSRLNFAAPNLFRNPFDFNHALGELHWQHSDAWVISSPLVELNTEHFKTSTKFVLTLPQQDEPTLSMQSSFDILDASHTPQYLPSGILDPEVVDWLDHAFVKGTAKQGGVILRGALADYPFAQHKGVFEILFAAKDVELHYTPDWQDIQNVAAQVRFFSDSMNIDIHQGRANDSTIQNATVSIDSFGKSQYIDIQGNIKSSLSDTVLYLTHSPFKDQVTAINDVVDIQGSTDIHVDLKIPLANQALKANIKAKTKDASAIITPIDLAISDITADFLFTENGVFSKHISAISLGFPLTAEISSNNQAISTKVSGRTSIKQLAKQFPNPAWAYASGSSDYHTQIEFPKNSEQICTIQLNSDLVGTAIHFSPLSKPKAQIHSLSIKLGIAPSGLDTFNIAYENPLKLQNRVNIKLKKIPPHWQGIIHSPIASGSVFIPLEFNNKSDISLSLKELDLSALQEIDMKSDGASLIVKNLPSIKLNSEELYWNNTNLGRLKLQTQPTDQGLAIKQFDLSSLNNSLSLSGFWQQHNQQNSSSISGQFLSQDFGTFLTRTKLFNDIVDTTAELNFVLNWPAAPYEVSKSILSGTVDTQLSNGRILGVNPGLGRVLGALDIWKLGKRLSFDFSDITESGLSFSESTGHFAIDQGSVKTKDLIINAMPAKIYISGSTNLASEQIDLLATVLPKFPIAGTIIGNVANAVSKTFIGNEQPGGLIVSLLYQIKGTWEHFTINRQFSSVLNDDPTTTP</sequence>
<dbReference type="InterPro" id="IPR025263">
    <property type="entry name" value="YhdP_central"/>
</dbReference>
<keyword evidence="1" id="KW-0472">Membrane</keyword>
<evidence type="ECO:0000256" key="1">
    <source>
        <dbReference type="SAM" id="Phobius"/>
    </source>
</evidence>
<keyword evidence="1" id="KW-0812">Transmembrane</keyword>
<evidence type="ECO:0000259" key="2">
    <source>
        <dbReference type="Pfam" id="PF13116"/>
    </source>
</evidence>
<dbReference type="Pfam" id="PF13116">
    <property type="entry name" value="YhdP"/>
    <property type="match status" value="1"/>
</dbReference>
<dbReference type="PANTHER" id="PTHR38690">
    <property type="entry name" value="PROTEASE-RELATED"/>
    <property type="match status" value="1"/>
</dbReference>
<dbReference type="OrthoDB" id="9762238at2"/>
<feature type="domain" description="YhdP central" evidence="2">
    <location>
        <begin position="10"/>
        <end position="837"/>
    </location>
</feature>
<accession>A0A1V8M6A7</accession>
<evidence type="ECO:0000313" key="4">
    <source>
        <dbReference type="Proteomes" id="UP000191980"/>
    </source>
</evidence>
<dbReference type="STRING" id="1420851.AU255_04130"/>
<dbReference type="EMBL" id="LPUF01000001">
    <property type="protein sequence ID" value="OQK17095.1"/>
    <property type="molecule type" value="Genomic_DNA"/>
</dbReference>
<reference evidence="3 4" key="1">
    <citation type="submission" date="2015-12" db="EMBL/GenBank/DDBJ databases">
        <authorList>
            <person name="Shamseldin A."/>
            <person name="Moawad H."/>
            <person name="Abd El-Rahim W.M."/>
            <person name="Sadowsky M.J."/>
        </authorList>
    </citation>
    <scope>NUCLEOTIDE SEQUENCE [LARGE SCALE GENOMIC DNA]</scope>
    <source>
        <strain evidence="3 4">WF1</strain>
    </source>
</reference>
<dbReference type="InterPro" id="IPR011836">
    <property type="entry name" value="YhdP"/>
</dbReference>
<proteinExistence type="predicted"/>
<dbReference type="AlphaFoldDB" id="A0A1V8M6A7"/>
<feature type="transmembrane region" description="Helical" evidence="1">
    <location>
        <begin position="12"/>
        <end position="31"/>
    </location>
</feature>
<protein>
    <recommendedName>
        <fullName evidence="2">YhdP central domain-containing protein</fullName>
    </recommendedName>
</protein>
<dbReference type="PANTHER" id="PTHR38690:SF1">
    <property type="entry name" value="PROTEASE"/>
    <property type="match status" value="1"/>
</dbReference>
<evidence type="ECO:0000313" key="3">
    <source>
        <dbReference type="EMBL" id="OQK17095.1"/>
    </source>
</evidence>
<comment type="caution">
    <text evidence="3">The sequence shown here is derived from an EMBL/GenBank/DDBJ whole genome shotgun (WGS) entry which is preliminary data.</text>
</comment>
<name>A0A1V8M6A7_9GAMM</name>